<feature type="domain" description="ABC transporter" evidence="5">
    <location>
        <begin position="48"/>
        <end position="83"/>
    </location>
</feature>
<evidence type="ECO:0000256" key="3">
    <source>
        <dbReference type="ARBA" id="ARBA00022741"/>
    </source>
</evidence>
<dbReference type="InterPro" id="IPR050173">
    <property type="entry name" value="ABC_transporter_C-like"/>
</dbReference>
<comment type="similarity">
    <text evidence="2">Belongs to the ABC transporter superfamily. ABCC family. Conjugate transporter (TC 3.A.1.208) subfamily.</text>
</comment>
<evidence type="ECO:0000259" key="5">
    <source>
        <dbReference type="Pfam" id="PF00005"/>
    </source>
</evidence>
<dbReference type="FunFam" id="3.40.50.300:FF:003492">
    <property type="entry name" value="AGAP012735-PA"/>
    <property type="match status" value="1"/>
</dbReference>
<keyword evidence="4" id="KW-0067">ATP-binding</keyword>
<dbReference type="EMBL" id="CAJPIZ010005774">
    <property type="protein sequence ID" value="CAG2108935.1"/>
    <property type="molecule type" value="Genomic_DNA"/>
</dbReference>
<dbReference type="Gene3D" id="3.40.50.300">
    <property type="entry name" value="P-loop containing nucleotide triphosphate hydrolases"/>
    <property type="match status" value="1"/>
</dbReference>
<sequence length="158" mass="17564">MRYQTGEHVFNGSTFANLGNLCCIESKAPQNLLLNTIVLCRPHLDGMITEGDNNFSVGQRQLVCLARAILRDNRVLVLDEATANVDHKTDSLIQNTIRHKFNDCTVITIAHRLNTIIDSDRVIVLDAGEMAEMGVPYELLANSEGVFTKQAGRIWHSS</sequence>
<keyword evidence="7" id="KW-1185">Reference proteome</keyword>
<accession>A0A7R9KSB5</accession>
<dbReference type="PANTHER" id="PTHR24223:SF456">
    <property type="entry name" value="MULTIDRUG RESISTANCE-ASSOCIATED PROTEIN LETHAL(2)03659"/>
    <property type="match status" value="1"/>
</dbReference>
<dbReference type="GO" id="GO:0016887">
    <property type="term" value="F:ATP hydrolysis activity"/>
    <property type="evidence" value="ECO:0007669"/>
    <property type="project" value="InterPro"/>
</dbReference>
<comment type="subcellular location">
    <subcellularLocation>
        <location evidence="1">Membrane</location>
        <topology evidence="1">Multi-pass membrane protein</topology>
    </subcellularLocation>
</comment>
<reference evidence="6" key="1">
    <citation type="submission" date="2020-11" db="EMBL/GenBank/DDBJ databases">
        <authorList>
            <person name="Tran Van P."/>
        </authorList>
    </citation>
    <scope>NUCLEOTIDE SEQUENCE</scope>
</reference>
<dbReference type="OrthoDB" id="6503007at2759"/>
<dbReference type="AlphaFoldDB" id="A0A7R9KSB5"/>
<evidence type="ECO:0000256" key="4">
    <source>
        <dbReference type="ARBA" id="ARBA00022840"/>
    </source>
</evidence>
<proteinExistence type="inferred from homology"/>
<evidence type="ECO:0000313" key="6">
    <source>
        <dbReference type="EMBL" id="CAD7628505.1"/>
    </source>
</evidence>
<evidence type="ECO:0000313" key="7">
    <source>
        <dbReference type="Proteomes" id="UP000759131"/>
    </source>
</evidence>
<evidence type="ECO:0000256" key="1">
    <source>
        <dbReference type="ARBA" id="ARBA00004141"/>
    </source>
</evidence>
<gene>
    <name evidence="6" type="ORF">OSB1V03_LOCUS8926</name>
</gene>
<dbReference type="Proteomes" id="UP000759131">
    <property type="component" value="Unassembled WGS sequence"/>
</dbReference>
<keyword evidence="3" id="KW-0547">Nucleotide-binding</keyword>
<dbReference type="Pfam" id="PF00005">
    <property type="entry name" value="ABC_tran"/>
    <property type="match status" value="1"/>
</dbReference>
<organism evidence="6">
    <name type="scientific">Medioppia subpectinata</name>
    <dbReference type="NCBI Taxonomy" id="1979941"/>
    <lineage>
        <taxon>Eukaryota</taxon>
        <taxon>Metazoa</taxon>
        <taxon>Ecdysozoa</taxon>
        <taxon>Arthropoda</taxon>
        <taxon>Chelicerata</taxon>
        <taxon>Arachnida</taxon>
        <taxon>Acari</taxon>
        <taxon>Acariformes</taxon>
        <taxon>Sarcoptiformes</taxon>
        <taxon>Oribatida</taxon>
        <taxon>Brachypylina</taxon>
        <taxon>Oppioidea</taxon>
        <taxon>Oppiidae</taxon>
        <taxon>Medioppia</taxon>
    </lineage>
</organism>
<dbReference type="EMBL" id="OC860349">
    <property type="protein sequence ID" value="CAD7628505.1"/>
    <property type="molecule type" value="Genomic_DNA"/>
</dbReference>
<evidence type="ECO:0000256" key="2">
    <source>
        <dbReference type="ARBA" id="ARBA00009726"/>
    </source>
</evidence>
<dbReference type="GO" id="GO:0042626">
    <property type="term" value="F:ATPase-coupled transmembrane transporter activity"/>
    <property type="evidence" value="ECO:0007669"/>
    <property type="project" value="TreeGrafter"/>
</dbReference>
<dbReference type="InterPro" id="IPR027417">
    <property type="entry name" value="P-loop_NTPase"/>
</dbReference>
<name>A0A7R9KSB5_9ACAR</name>
<dbReference type="InterPro" id="IPR003439">
    <property type="entry name" value="ABC_transporter-like_ATP-bd"/>
</dbReference>
<protein>
    <recommendedName>
        <fullName evidence="5">ABC transporter domain-containing protein</fullName>
    </recommendedName>
</protein>
<dbReference type="PANTHER" id="PTHR24223">
    <property type="entry name" value="ATP-BINDING CASSETTE SUB-FAMILY C"/>
    <property type="match status" value="1"/>
</dbReference>
<dbReference type="GO" id="GO:0016020">
    <property type="term" value="C:membrane"/>
    <property type="evidence" value="ECO:0007669"/>
    <property type="project" value="UniProtKB-SubCell"/>
</dbReference>
<dbReference type="SUPFAM" id="SSF52540">
    <property type="entry name" value="P-loop containing nucleoside triphosphate hydrolases"/>
    <property type="match status" value="1"/>
</dbReference>
<dbReference type="GO" id="GO:0005524">
    <property type="term" value="F:ATP binding"/>
    <property type="evidence" value="ECO:0007669"/>
    <property type="project" value="UniProtKB-KW"/>
</dbReference>